<dbReference type="AlphaFoldDB" id="A0A4Y2L588"/>
<comment type="caution">
    <text evidence="2">The sequence shown here is derived from an EMBL/GenBank/DDBJ whole genome shotgun (WGS) entry which is preliminary data.</text>
</comment>
<accession>A0A4Y2L588</accession>
<reference evidence="2 3" key="1">
    <citation type="journal article" date="2019" name="Sci. Rep.">
        <title>Orb-weaving spider Araneus ventricosus genome elucidates the spidroin gene catalogue.</title>
        <authorList>
            <person name="Kono N."/>
            <person name="Nakamura H."/>
            <person name="Ohtoshi R."/>
            <person name="Moran D.A.P."/>
            <person name="Shinohara A."/>
            <person name="Yoshida Y."/>
            <person name="Fujiwara M."/>
            <person name="Mori M."/>
            <person name="Tomita M."/>
            <person name="Arakawa K."/>
        </authorList>
    </citation>
    <scope>NUCLEOTIDE SEQUENCE [LARGE SCALE GENOMIC DNA]</scope>
</reference>
<protein>
    <submittedName>
        <fullName evidence="2">Uncharacterized protein</fullName>
    </submittedName>
</protein>
<gene>
    <name evidence="2" type="ORF">AVEN_110925_1</name>
</gene>
<proteinExistence type="predicted"/>
<sequence length="72" mass="7991">MTRTTPELPPLLQASEPHQREDVWRATGPIHDGSSVESGLEPGSPWSRGRDFTTRPPKTLGQRNLANSCLIR</sequence>
<keyword evidence="3" id="KW-1185">Reference proteome</keyword>
<dbReference type="EMBL" id="BGPR01117349">
    <property type="protein sequence ID" value="GBN09682.1"/>
    <property type="molecule type" value="Genomic_DNA"/>
</dbReference>
<organism evidence="2 3">
    <name type="scientific">Araneus ventricosus</name>
    <name type="common">Orbweaver spider</name>
    <name type="synonym">Epeira ventricosa</name>
    <dbReference type="NCBI Taxonomy" id="182803"/>
    <lineage>
        <taxon>Eukaryota</taxon>
        <taxon>Metazoa</taxon>
        <taxon>Ecdysozoa</taxon>
        <taxon>Arthropoda</taxon>
        <taxon>Chelicerata</taxon>
        <taxon>Arachnida</taxon>
        <taxon>Araneae</taxon>
        <taxon>Araneomorphae</taxon>
        <taxon>Entelegynae</taxon>
        <taxon>Araneoidea</taxon>
        <taxon>Araneidae</taxon>
        <taxon>Araneus</taxon>
    </lineage>
</organism>
<dbReference type="Proteomes" id="UP000499080">
    <property type="component" value="Unassembled WGS sequence"/>
</dbReference>
<evidence type="ECO:0000313" key="2">
    <source>
        <dbReference type="EMBL" id="GBN09682.1"/>
    </source>
</evidence>
<feature type="compositionally biased region" description="Polar residues" evidence="1">
    <location>
        <begin position="61"/>
        <end position="72"/>
    </location>
</feature>
<name>A0A4Y2L588_ARAVE</name>
<feature type="region of interest" description="Disordered" evidence="1">
    <location>
        <begin position="1"/>
        <end position="72"/>
    </location>
</feature>
<evidence type="ECO:0000256" key="1">
    <source>
        <dbReference type="SAM" id="MobiDB-lite"/>
    </source>
</evidence>
<evidence type="ECO:0000313" key="3">
    <source>
        <dbReference type="Proteomes" id="UP000499080"/>
    </source>
</evidence>